<evidence type="ECO:0000313" key="2">
    <source>
        <dbReference type="Proteomes" id="UP000242164"/>
    </source>
</evidence>
<accession>A0AAX2CKW7</accession>
<dbReference type="AlphaFoldDB" id="A0AAX2CKW7"/>
<name>A0AAX2CKW7_9BACI</name>
<comment type="caution">
    <text evidence="1">The sequence shown here is derived from an EMBL/GenBank/DDBJ whole genome shotgun (WGS) entry which is preliminary data.</text>
</comment>
<organism evidence="1 2">
    <name type="scientific">Bacillus cytotoxicus</name>
    <dbReference type="NCBI Taxonomy" id="580165"/>
    <lineage>
        <taxon>Bacteria</taxon>
        <taxon>Bacillati</taxon>
        <taxon>Bacillota</taxon>
        <taxon>Bacilli</taxon>
        <taxon>Bacillales</taxon>
        <taxon>Bacillaceae</taxon>
        <taxon>Bacillus</taxon>
        <taxon>Bacillus cereus group</taxon>
    </lineage>
</organism>
<evidence type="ECO:0000313" key="1">
    <source>
        <dbReference type="EMBL" id="SCM01257.1"/>
    </source>
</evidence>
<dbReference type="EMBL" id="FMIK01000047">
    <property type="protein sequence ID" value="SCM01257.1"/>
    <property type="molecule type" value="Genomic_DNA"/>
</dbReference>
<reference evidence="1 2" key="1">
    <citation type="submission" date="2016-08" db="EMBL/GenBank/DDBJ databases">
        <authorList>
            <person name="Loux V."/>
            <person name="Rue O."/>
        </authorList>
    </citation>
    <scope>NUCLEOTIDE SEQUENCE [LARGE SCALE GENOMIC DNA]</scope>
    <source>
        <strain evidence="1 2">AFSSA_08CEB44bac</strain>
    </source>
</reference>
<gene>
    <name evidence="1" type="ORF">BCB44BAC_03467</name>
</gene>
<proteinExistence type="predicted"/>
<sequence length="47" mass="5296">MPASLQIEHPYLTTEGKQQALLLRKNLPLNENNVLIVSPILRTLPCD</sequence>
<protein>
    <submittedName>
        <fullName evidence="1">Uncharacterized protein</fullName>
    </submittedName>
</protein>
<dbReference type="Proteomes" id="UP000242164">
    <property type="component" value="Unassembled WGS sequence"/>
</dbReference>